<organism evidence="2">
    <name type="scientific">freshwater metagenome</name>
    <dbReference type="NCBI Taxonomy" id="449393"/>
    <lineage>
        <taxon>unclassified sequences</taxon>
        <taxon>metagenomes</taxon>
        <taxon>ecological metagenomes</taxon>
    </lineage>
</organism>
<dbReference type="InterPro" id="IPR016117">
    <property type="entry name" value="ArgJ-like_dom_sf"/>
</dbReference>
<evidence type="ECO:0000313" key="2">
    <source>
        <dbReference type="EMBL" id="CAB4848205.1"/>
    </source>
</evidence>
<dbReference type="Pfam" id="PF03576">
    <property type="entry name" value="Peptidase_S58"/>
    <property type="match status" value="1"/>
</dbReference>
<dbReference type="GO" id="GO:0004177">
    <property type="term" value="F:aminopeptidase activity"/>
    <property type="evidence" value="ECO:0007669"/>
    <property type="project" value="TreeGrafter"/>
</dbReference>
<dbReference type="PANTHER" id="PTHR36512:SF3">
    <property type="entry name" value="BLR5678 PROTEIN"/>
    <property type="match status" value="1"/>
</dbReference>
<dbReference type="Gene3D" id="3.60.70.12">
    <property type="entry name" value="L-amino peptidase D-ALA esterase/amidase"/>
    <property type="match status" value="1"/>
</dbReference>
<dbReference type="PANTHER" id="PTHR36512">
    <property type="entry name" value="D-AMINOPEPTIDASE"/>
    <property type="match status" value="1"/>
</dbReference>
<protein>
    <submittedName>
        <fullName evidence="2">Unannotated protein</fullName>
    </submittedName>
</protein>
<accession>A0A6J7BSX1</accession>
<dbReference type="SUPFAM" id="SSF56266">
    <property type="entry name" value="DmpA/ArgJ-like"/>
    <property type="match status" value="1"/>
</dbReference>
<name>A0A6J7BSX1_9ZZZZ</name>
<gene>
    <name evidence="2" type="ORF">UFOPK3268_00566</name>
    <name evidence="3" type="ORF">UFOPK4150_01883</name>
</gene>
<evidence type="ECO:0000256" key="1">
    <source>
        <dbReference type="ARBA" id="ARBA00007068"/>
    </source>
</evidence>
<dbReference type="EMBL" id="CAFBPU010000047">
    <property type="protein sequence ID" value="CAB5037792.1"/>
    <property type="molecule type" value="Genomic_DNA"/>
</dbReference>
<proteinExistence type="inferred from homology"/>
<dbReference type="EMBL" id="CAFBIZ010000053">
    <property type="protein sequence ID" value="CAB4848205.1"/>
    <property type="molecule type" value="Genomic_DNA"/>
</dbReference>
<comment type="similarity">
    <text evidence="1">Belongs to the peptidase S58 family.</text>
</comment>
<dbReference type="AlphaFoldDB" id="A0A6J7BSX1"/>
<sequence>MASLADLGITIGSLPTGPTNSIVDVRGVGLGHSTVVYDDPPPPFGRGVARTGVTVLDLGGDAWAYPVPAGVAVLNGAGELTCRSQVDEWGLLETPVFLTSTMQVGRVYDAACRLLMAEQPRIGIDDVIIPAVGECDDSWLNDPRYMHVTDEHVAAALGAARASAGSGISPEQGAVGAGTGLSCFGYKGGIGTSSRVLPDGHVLGVVLLTNFGQWDRLTIDGLPVGRTLGPPAHAAPPPAGSCIGVVVTDAPLDHSACERLARRVGLGLARAGSTAHHASGEIFLAVALGLRVPRGMAPALAPISGRALDPYFEAVVDATEEAVLISLLSAHEVTGVGGRFVGALPVEAVARLIREGRHS</sequence>
<dbReference type="InterPro" id="IPR005321">
    <property type="entry name" value="Peptidase_S58_DmpA"/>
</dbReference>
<evidence type="ECO:0000313" key="3">
    <source>
        <dbReference type="EMBL" id="CAB5037792.1"/>
    </source>
</evidence>
<reference evidence="2" key="1">
    <citation type="submission" date="2020-05" db="EMBL/GenBank/DDBJ databases">
        <authorList>
            <person name="Chiriac C."/>
            <person name="Salcher M."/>
            <person name="Ghai R."/>
            <person name="Kavagutti S V."/>
        </authorList>
    </citation>
    <scope>NUCLEOTIDE SEQUENCE</scope>
</reference>